<dbReference type="AlphaFoldDB" id="A0A1M4UHG2"/>
<keyword evidence="1" id="KW-1133">Transmembrane helix</keyword>
<dbReference type="STRING" id="1194090.SAMN05443144_10238"/>
<sequence>MRCIMRYLNTTNPQKLYGLFFSILAASIVIIACTDSTTSKQRNPEPAKAIVVTSTGMNFDLPGQIPSGWTTFRYQNKTDITHFFVIEKMPEFEGDQKTVEDSKEEIVPVFQNIMDDINGKDPSFPDAGFELPEWYPNVLFVGGPGLIGPNGTAETTIRLSPGTYVIECYVKMPDGTFHSTEGMIKGLEVTEEISDIDPPDPNVEMTLSSTNGIEVDGNLTAGENIVSVIYDDQKAQEHFLGFDVHLARLEDDTDMDELGAWMNWSTPNGLTTIAPVEFLGGAQEMPMGGTAYVKVNLEPGEYAWIAEVPNPAEKGMLKTFTVE</sequence>
<accession>A0A1M4UHG2</accession>
<keyword evidence="1" id="KW-0472">Membrane</keyword>
<reference evidence="2 3" key="1">
    <citation type="submission" date="2016-11" db="EMBL/GenBank/DDBJ databases">
        <authorList>
            <person name="Jaros S."/>
            <person name="Januszkiewicz K."/>
            <person name="Wedrychowicz H."/>
        </authorList>
    </citation>
    <scope>NUCLEOTIDE SEQUENCE [LARGE SCALE GENOMIC DNA]</scope>
    <source>
        <strain evidence="2 3">DSM 21986</strain>
    </source>
</reference>
<organism evidence="2 3">
    <name type="scientific">Fodinibius roseus</name>
    <dbReference type="NCBI Taxonomy" id="1194090"/>
    <lineage>
        <taxon>Bacteria</taxon>
        <taxon>Pseudomonadati</taxon>
        <taxon>Balneolota</taxon>
        <taxon>Balneolia</taxon>
        <taxon>Balneolales</taxon>
        <taxon>Balneolaceae</taxon>
        <taxon>Fodinibius</taxon>
    </lineage>
</organism>
<name>A0A1M4UHG2_9BACT</name>
<proteinExistence type="predicted"/>
<feature type="transmembrane region" description="Helical" evidence="1">
    <location>
        <begin position="16"/>
        <end position="34"/>
    </location>
</feature>
<evidence type="ECO:0000313" key="2">
    <source>
        <dbReference type="EMBL" id="SHE56222.1"/>
    </source>
</evidence>
<keyword evidence="3" id="KW-1185">Reference proteome</keyword>
<evidence type="ECO:0000313" key="3">
    <source>
        <dbReference type="Proteomes" id="UP000184041"/>
    </source>
</evidence>
<evidence type="ECO:0000256" key="1">
    <source>
        <dbReference type="SAM" id="Phobius"/>
    </source>
</evidence>
<dbReference type="EMBL" id="FQUS01000002">
    <property type="protein sequence ID" value="SHE56222.1"/>
    <property type="molecule type" value="Genomic_DNA"/>
</dbReference>
<keyword evidence="1" id="KW-0812">Transmembrane</keyword>
<dbReference type="PROSITE" id="PS51257">
    <property type="entry name" value="PROKAR_LIPOPROTEIN"/>
    <property type="match status" value="1"/>
</dbReference>
<protein>
    <submittedName>
        <fullName evidence="2">Uncharacterized protein</fullName>
    </submittedName>
</protein>
<gene>
    <name evidence="2" type="ORF">SAMN05443144_10238</name>
</gene>
<dbReference type="Proteomes" id="UP000184041">
    <property type="component" value="Unassembled WGS sequence"/>
</dbReference>